<dbReference type="Proteomes" id="UP001292079">
    <property type="component" value="Unassembled WGS sequence"/>
</dbReference>
<feature type="region of interest" description="Disordered" evidence="1">
    <location>
        <begin position="89"/>
        <end position="108"/>
    </location>
</feature>
<name>A0AAE1ZBR5_SCHME</name>
<dbReference type="AlphaFoldDB" id="A0AAE1ZBR5"/>
<keyword evidence="3" id="KW-1185">Reference proteome</keyword>
<feature type="compositionally biased region" description="Polar residues" evidence="1">
    <location>
        <begin position="313"/>
        <end position="325"/>
    </location>
</feature>
<comment type="caution">
    <text evidence="2">The sequence shown here is derived from an EMBL/GenBank/DDBJ whole genome shotgun (WGS) entry which is preliminary data.</text>
</comment>
<dbReference type="EMBL" id="JALJAT010000003">
    <property type="protein sequence ID" value="KAK4471366.1"/>
    <property type="molecule type" value="Genomic_DNA"/>
</dbReference>
<organism evidence="2 3">
    <name type="scientific">Schistosoma mekongi</name>
    <name type="common">Parasitic worm</name>
    <dbReference type="NCBI Taxonomy" id="38744"/>
    <lineage>
        <taxon>Eukaryota</taxon>
        <taxon>Metazoa</taxon>
        <taxon>Spiralia</taxon>
        <taxon>Lophotrochozoa</taxon>
        <taxon>Platyhelminthes</taxon>
        <taxon>Trematoda</taxon>
        <taxon>Digenea</taxon>
        <taxon>Strigeidida</taxon>
        <taxon>Schistosomatoidea</taxon>
        <taxon>Schistosomatidae</taxon>
        <taxon>Schistosoma</taxon>
    </lineage>
</organism>
<feature type="region of interest" description="Disordered" evidence="1">
    <location>
        <begin position="158"/>
        <end position="193"/>
    </location>
</feature>
<feature type="region of interest" description="Disordered" evidence="1">
    <location>
        <begin position="242"/>
        <end position="269"/>
    </location>
</feature>
<evidence type="ECO:0000313" key="2">
    <source>
        <dbReference type="EMBL" id="KAK4471366.1"/>
    </source>
</evidence>
<feature type="compositionally biased region" description="Low complexity" evidence="1">
    <location>
        <begin position="90"/>
        <end position="105"/>
    </location>
</feature>
<evidence type="ECO:0000313" key="3">
    <source>
        <dbReference type="Proteomes" id="UP001292079"/>
    </source>
</evidence>
<reference evidence="2" key="1">
    <citation type="submission" date="2022-04" db="EMBL/GenBank/DDBJ databases">
        <authorList>
            <person name="Xu L."/>
            <person name="Lv Z."/>
        </authorList>
    </citation>
    <scope>NUCLEOTIDE SEQUENCE</scope>
    <source>
        <strain evidence="2">LV_2022a</strain>
    </source>
</reference>
<reference evidence="2" key="2">
    <citation type="journal article" date="2023" name="Infect Dis Poverty">
        <title>Chromosome-scale genome of the human blood fluke Schistosoma mekongi and its implications for public health.</title>
        <authorList>
            <person name="Zhou M."/>
            <person name="Xu L."/>
            <person name="Xu D."/>
            <person name="Chen W."/>
            <person name="Khan J."/>
            <person name="Hu Y."/>
            <person name="Huang H."/>
            <person name="Wei H."/>
            <person name="Zhang Y."/>
            <person name="Chusongsang P."/>
            <person name="Tanasarnprasert K."/>
            <person name="Hu X."/>
            <person name="Limpanont Y."/>
            <person name="Lv Z."/>
        </authorList>
    </citation>
    <scope>NUCLEOTIDE SEQUENCE</scope>
    <source>
        <strain evidence="2">LV_2022a</strain>
    </source>
</reference>
<accession>A0AAE1ZBR5</accession>
<feature type="region of interest" description="Disordered" evidence="1">
    <location>
        <begin position="625"/>
        <end position="645"/>
    </location>
</feature>
<sequence length="1100" mass="120237">MASVEGGDVTDIDALLRAAEILEKKLYFKTGPIRKINLAQFIEWLSTRDQTNDSISMDPNVSPTVRVELANFMQTSGCQKIGDLQSVYGSAHKSSPAKPKSASSYSDDEPVYTYHPDNWKHCAGSVLRPDSSSSKIPPSHCRILTAATGVSQLSESFSGGGIGTTDEPDGLSNTSDDVCMDSSSQDSYSGNIAPVRSNNDVVHILNASLGSECIGNIDAGYSKSQYSNCRLRSALLTPYSPGSEIRPNDNIRHSNHFSNKSHPVSNQPLQNRPVAESLAPEVFPNNASSQRLLEVISRTCDFVQRNPKFRTCDSPQNTSTTHQQTSWSAPPSVSSSSCGTPDKEFPDVPSQSETTQPTYPIRPTRFSCSSLPVKKRKLDWKLSDNFSPDLLSSDKHLCKLKKTNINSSDLVITSDCMTTLNRDIFTYCSSSGSIPERRQSVGSLSVSETAQQVVISKTTTALLRTCSVPINNEQHITHSSDPSIFSKHLIEEDKTVKSPYQNHYSVLTRTLTGSHNTTNNNNCSKQYPSDLTTMPNGSKIPKDSVFNNNSVNDKKVISLSNIDPRTTASNYFPGVSNNNNNEDLYVSEANHSILPTIDYNAKKPATTDLLFRSPHNALKYRHTHNNNNQISSSSFVDTNSHNNNNMTPYNAEDIHKQHYFSKLQVARTVEMNTLNLNHCNDNNKLNGSPIGRKYNGLIQTISYNDHNNTMSQLSHAPQDAVYALNSVCRKQCNDANDFNITTHDQNKNNHTNDHRHLSITLPTTTTTASTSTAIGSLSVDSHDLNTSVQSDNKNECKLVSANPSPSTKYNIPENKINKFPTEQLKSLTSEYSYQNIPSTTLSSSRLTDQMNVNGAHVIMMLSPSLTIPTSLHSMNDQVTSSPSLSDTRQNLCSTSIPHPLNFSQTSHTIATTNSLSSIFNRSSNTTSSFPLLLVSASSSASAAALAEAAALATGVPSTSFVPVPVQVTTYVPPQPKTSTTKQSITNDDDKLKCYHKTSDSVNSEFNTTANTTTASNQHLILSVIMNDNDCDNSNNSIPLNTKKTPFALSASIFPSNLNDIHKKDQNIMDVIRPSTVLKDLSLITSGSDDRGSNKLTHQTA</sequence>
<feature type="region of interest" description="Disordered" evidence="1">
    <location>
        <begin position="311"/>
        <end position="361"/>
    </location>
</feature>
<protein>
    <submittedName>
        <fullName evidence="2">Uncharacterized protein</fullName>
    </submittedName>
</protein>
<proteinExistence type="predicted"/>
<feature type="compositionally biased region" description="Polar residues" evidence="1">
    <location>
        <begin position="171"/>
        <end position="193"/>
    </location>
</feature>
<feature type="compositionally biased region" description="Polar residues" evidence="1">
    <location>
        <begin position="349"/>
        <end position="358"/>
    </location>
</feature>
<feature type="compositionally biased region" description="Polar residues" evidence="1">
    <location>
        <begin position="256"/>
        <end position="269"/>
    </location>
</feature>
<feature type="compositionally biased region" description="Low complexity" evidence="1">
    <location>
        <begin position="326"/>
        <end position="337"/>
    </location>
</feature>
<gene>
    <name evidence="2" type="ORF">MN116_004800</name>
</gene>
<evidence type="ECO:0000256" key="1">
    <source>
        <dbReference type="SAM" id="MobiDB-lite"/>
    </source>
</evidence>